<reference evidence="2" key="1">
    <citation type="journal article" date="2019" name="Sci. Rep.">
        <title>Draft genome of Tanacetum cinerariifolium, the natural source of mosquito coil.</title>
        <authorList>
            <person name="Yamashiro T."/>
            <person name="Shiraishi A."/>
            <person name="Satake H."/>
            <person name="Nakayama K."/>
        </authorList>
    </citation>
    <scope>NUCLEOTIDE SEQUENCE</scope>
</reference>
<dbReference type="EMBL" id="BKCJ011059380">
    <property type="protein sequence ID" value="GFC77067.1"/>
    <property type="molecule type" value="Genomic_DNA"/>
</dbReference>
<feature type="region of interest" description="Disordered" evidence="1">
    <location>
        <begin position="16"/>
        <end position="58"/>
    </location>
</feature>
<evidence type="ECO:0000256" key="1">
    <source>
        <dbReference type="SAM" id="MobiDB-lite"/>
    </source>
</evidence>
<proteinExistence type="predicted"/>
<name>A0A699QWL9_TANCI</name>
<comment type="caution">
    <text evidence="2">The sequence shown here is derived from an EMBL/GenBank/DDBJ whole genome shotgun (WGS) entry which is preliminary data.</text>
</comment>
<protein>
    <submittedName>
        <fullName evidence="2">Uncharacterized protein</fullName>
    </submittedName>
</protein>
<feature type="non-terminal residue" evidence="2">
    <location>
        <position position="1"/>
    </location>
</feature>
<gene>
    <name evidence="2" type="ORF">Tci_849037</name>
</gene>
<sequence>GEEATQQYILFPVWSTGSSNLQNKEGDDTVDGKEHDAEKPESPNDTRRTGAAEPQRRHVPVETSILNALVSQCDGIRSYDLSYQAEEDPANFALMAITSSSSSSDNE</sequence>
<organism evidence="2">
    <name type="scientific">Tanacetum cinerariifolium</name>
    <name type="common">Dalmatian daisy</name>
    <name type="synonym">Chrysanthemum cinerariifolium</name>
    <dbReference type="NCBI Taxonomy" id="118510"/>
    <lineage>
        <taxon>Eukaryota</taxon>
        <taxon>Viridiplantae</taxon>
        <taxon>Streptophyta</taxon>
        <taxon>Embryophyta</taxon>
        <taxon>Tracheophyta</taxon>
        <taxon>Spermatophyta</taxon>
        <taxon>Magnoliopsida</taxon>
        <taxon>eudicotyledons</taxon>
        <taxon>Gunneridae</taxon>
        <taxon>Pentapetalae</taxon>
        <taxon>asterids</taxon>
        <taxon>campanulids</taxon>
        <taxon>Asterales</taxon>
        <taxon>Asteraceae</taxon>
        <taxon>Asteroideae</taxon>
        <taxon>Anthemideae</taxon>
        <taxon>Anthemidinae</taxon>
        <taxon>Tanacetum</taxon>
    </lineage>
</organism>
<dbReference type="AlphaFoldDB" id="A0A699QWL9"/>
<evidence type="ECO:0000313" key="2">
    <source>
        <dbReference type="EMBL" id="GFC77067.1"/>
    </source>
</evidence>
<feature type="non-terminal residue" evidence="2">
    <location>
        <position position="107"/>
    </location>
</feature>
<feature type="compositionally biased region" description="Basic and acidic residues" evidence="1">
    <location>
        <begin position="24"/>
        <end position="58"/>
    </location>
</feature>
<accession>A0A699QWL9</accession>